<keyword evidence="3" id="KW-1185">Reference proteome</keyword>
<feature type="domain" description="Partial AB-hydrolase lipase" evidence="2">
    <location>
        <begin position="24"/>
        <end position="78"/>
    </location>
</feature>
<dbReference type="SUPFAM" id="SSF53474">
    <property type="entry name" value="alpha/beta-Hydrolases"/>
    <property type="match status" value="1"/>
</dbReference>
<name>A0A6J2XEK0_SITOR</name>
<sequence length="309" mass="34989">MNTVLICVSVLLGLISAQSVPSVENLIKSDGYPVETHFHTTSDGYILRIHRIPQLKNHSAKVALVHHGLACSSADFLLLGPGQALPYMLHDAGFDVWLLNDRGNTQSRNHTTLSPHDRDFWDFSWHEIGVIDLPETIDLILKTTGASEEFTQSFGHFEVMFGPNVANQKILDIFLFLNRPVNMNENMKSKINAWVPAGASTKQTIHYSQLMNSGHFRYYDYFVGNIAIYGSIEPPDYDLGHVNFPNYLFWSNNDLLSSEKDVKLLCKAIGSSCTMVSFSHYNTTHRDYLYSRFASEKIYSKIVNIFNKS</sequence>
<dbReference type="Gene3D" id="3.40.50.1820">
    <property type="entry name" value="alpha/beta hydrolase"/>
    <property type="match status" value="2"/>
</dbReference>
<dbReference type="Pfam" id="PF04083">
    <property type="entry name" value="Abhydro_lipase"/>
    <property type="match status" value="1"/>
</dbReference>
<dbReference type="InterPro" id="IPR029058">
    <property type="entry name" value="AB_hydrolase_fold"/>
</dbReference>
<feature type="signal peptide" evidence="1">
    <location>
        <begin position="1"/>
        <end position="17"/>
    </location>
</feature>
<dbReference type="Proteomes" id="UP000504635">
    <property type="component" value="Unplaced"/>
</dbReference>
<accession>A0A6J2XEK0</accession>
<feature type="chain" id="PRO_5026835433" evidence="1">
    <location>
        <begin position="18"/>
        <end position="309"/>
    </location>
</feature>
<reference evidence="4" key="1">
    <citation type="submission" date="2025-08" db="UniProtKB">
        <authorList>
            <consortium name="RefSeq"/>
        </authorList>
    </citation>
    <scope>IDENTIFICATION</scope>
    <source>
        <tissue evidence="4">Gonads</tissue>
    </source>
</reference>
<organism evidence="3 4">
    <name type="scientific">Sitophilus oryzae</name>
    <name type="common">Rice weevil</name>
    <name type="synonym">Curculio oryzae</name>
    <dbReference type="NCBI Taxonomy" id="7048"/>
    <lineage>
        <taxon>Eukaryota</taxon>
        <taxon>Metazoa</taxon>
        <taxon>Ecdysozoa</taxon>
        <taxon>Arthropoda</taxon>
        <taxon>Hexapoda</taxon>
        <taxon>Insecta</taxon>
        <taxon>Pterygota</taxon>
        <taxon>Neoptera</taxon>
        <taxon>Endopterygota</taxon>
        <taxon>Coleoptera</taxon>
        <taxon>Polyphaga</taxon>
        <taxon>Cucujiformia</taxon>
        <taxon>Curculionidae</taxon>
        <taxon>Dryophthorinae</taxon>
        <taxon>Sitophilus</taxon>
    </lineage>
</organism>
<evidence type="ECO:0000313" key="4">
    <source>
        <dbReference type="RefSeq" id="XP_030749375.1"/>
    </source>
</evidence>
<protein>
    <submittedName>
        <fullName evidence="4">Lipase 1-like isoform X2</fullName>
    </submittedName>
</protein>
<dbReference type="AlphaFoldDB" id="A0A6J2XEK0"/>
<dbReference type="GO" id="GO:0006629">
    <property type="term" value="P:lipid metabolic process"/>
    <property type="evidence" value="ECO:0007669"/>
    <property type="project" value="InterPro"/>
</dbReference>
<dbReference type="InterPro" id="IPR006693">
    <property type="entry name" value="AB_hydrolase_lipase"/>
</dbReference>
<dbReference type="RefSeq" id="XP_030749375.1">
    <property type="nucleotide sequence ID" value="XM_030893515.1"/>
</dbReference>
<dbReference type="GeneID" id="115877368"/>
<evidence type="ECO:0000313" key="3">
    <source>
        <dbReference type="Proteomes" id="UP000504635"/>
    </source>
</evidence>
<gene>
    <name evidence="4" type="primary">LOC115877368</name>
</gene>
<evidence type="ECO:0000259" key="2">
    <source>
        <dbReference type="Pfam" id="PF04083"/>
    </source>
</evidence>
<keyword evidence="1" id="KW-0732">Signal</keyword>
<proteinExistence type="predicted"/>
<dbReference type="PANTHER" id="PTHR11005">
    <property type="entry name" value="LYSOSOMAL ACID LIPASE-RELATED"/>
    <property type="match status" value="1"/>
</dbReference>
<evidence type="ECO:0000256" key="1">
    <source>
        <dbReference type="SAM" id="SignalP"/>
    </source>
</evidence>
<dbReference type="OrthoDB" id="9974421at2759"/>